<evidence type="ECO:0000256" key="1">
    <source>
        <dbReference type="SAM" id="MobiDB-lite"/>
    </source>
</evidence>
<feature type="region of interest" description="Disordered" evidence="1">
    <location>
        <begin position="398"/>
        <end position="428"/>
    </location>
</feature>
<feature type="region of interest" description="Disordered" evidence="1">
    <location>
        <begin position="1"/>
        <end position="30"/>
    </location>
</feature>
<name>A0ABN9UMW1_9DINO</name>
<keyword evidence="3" id="KW-1185">Reference proteome</keyword>
<evidence type="ECO:0000313" key="3">
    <source>
        <dbReference type="Proteomes" id="UP001189429"/>
    </source>
</evidence>
<comment type="caution">
    <text evidence="2">The sequence shown here is derived from an EMBL/GenBank/DDBJ whole genome shotgun (WGS) entry which is preliminary data.</text>
</comment>
<reference evidence="2" key="1">
    <citation type="submission" date="2023-10" db="EMBL/GenBank/DDBJ databases">
        <authorList>
            <person name="Chen Y."/>
            <person name="Shah S."/>
            <person name="Dougan E. K."/>
            <person name="Thang M."/>
            <person name="Chan C."/>
        </authorList>
    </citation>
    <scope>NUCLEOTIDE SEQUENCE [LARGE SCALE GENOMIC DNA]</scope>
</reference>
<feature type="non-terminal residue" evidence="2">
    <location>
        <position position="457"/>
    </location>
</feature>
<sequence length="457" mass="50424">MQPPSQKQLAFAEELARQAGRAVPEDARRSRQECARVIDQLEGMVPPSQNQLAFAEELARQAGRAMPEDAFRSKQECSKFITELEAARMSRQYAVAPDSGMGRWDHARPSAPGGGQFGSEPWATSVMRSGDGPPSQKQLALAEELAWQAGRAVPEDARRSQQECARVIDQLKGMQPPSQKQLAFAEELARQAGRAVPEDARRSRQECARVIDQLEGMVPPSQNQLAFAEELARQAGRAMPEDAFRSKQECSKFITELEAARMSRQYAVAPDSGMGRWDHARPSAPGGGQFGSEPWATSVMRSGDGPPSQKQLALAEELAWQAGRAVPEDARRSQQECARVIDQLKGMQPPSQKQLAFAEELARQAGRAVPEDARRSRQECSKFISELEAARMSLQYAVPPDSGMGRWDHARPSAPGGGRGGEQTPSQIEVEFAEWLARDNGFLQLPDEVRYSKRLYE</sequence>
<proteinExistence type="predicted"/>
<organism evidence="2 3">
    <name type="scientific">Prorocentrum cordatum</name>
    <dbReference type="NCBI Taxonomy" id="2364126"/>
    <lineage>
        <taxon>Eukaryota</taxon>
        <taxon>Sar</taxon>
        <taxon>Alveolata</taxon>
        <taxon>Dinophyceae</taxon>
        <taxon>Prorocentrales</taxon>
        <taxon>Prorocentraceae</taxon>
        <taxon>Prorocentrum</taxon>
    </lineage>
</organism>
<dbReference type="Proteomes" id="UP001189429">
    <property type="component" value="Unassembled WGS sequence"/>
</dbReference>
<feature type="region of interest" description="Disordered" evidence="1">
    <location>
        <begin position="96"/>
        <end position="137"/>
    </location>
</feature>
<accession>A0ABN9UMW1</accession>
<dbReference type="EMBL" id="CAUYUJ010016056">
    <property type="protein sequence ID" value="CAK0861259.1"/>
    <property type="molecule type" value="Genomic_DNA"/>
</dbReference>
<feature type="region of interest" description="Disordered" evidence="1">
    <location>
        <begin position="269"/>
        <end position="310"/>
    </location>
</feature>
<evidence type="ECO:0000313" key="2">
    <source>
        <dbReference type="EMBL" id="CAK0861259.1"/>
    </source>
</evidence>
<gene>
    <name evidence="2" type="ORF">PCOR1329_LOCUS49993</name>
</gene>
<protein>
    <submittedName>
        <fullName evidence="2">Uncharacterized protein</fullName>
    </submittedName>
</protein>